<dbReference type="AlphaFoldDB" id="A0A8H5EWT8"/>
<dbReference type="PANTHER" id="PTHR34706">
    <property type="entry name" value="SLR1338 PROTEIN"/>
    <property type="match status" value="1"/>
</dbReference>
<sequence>MSQQGIIVFNIPPEWFVTVSAVSRRGHQQNALFEGDARVFQISNLGTAQGMMLETHTGQPSSTISPFWESTELTVYCSNTTATRAQTFAQLRSPEFRAHNVVVSEVFVEDNDQSAGDYDMLIVVNTQSINRNQIPPPPPANTNPGYNPVLDLPWPSTLENYLHHYETHFVVDDSGSMTQENRWDEAGNAMTGLSHAIFDNGYYRDGFNMSFLNSSLFLRGIRDRESVATLLRNVTPLGGTPTGRTVGAVFSAHIDTLDRTVGTPEYATVMPLNIVCITDGAANDPEPENELGAVLVAVGARLAAARHHPNSLGVQFVQVGSDAAAAAMLQELLRLNTGHIVDTVPWEGPGSLSPARLERILLGGLHPNIRAIRARLAEEARLLAEKSNPDSKPAAQRVPPKVMSAQEEATLWPPVVGTPADNE</sequence>
<accession>A0A8H5EWT8</accession>
<evidence type="ECO:0000313" key="2">
    <source>
        <dbReference type="EMBL" id="KAF5314938.1"/>
    </source>
</evidence>
<dbReference type="OrthoDB" id="2142040at2759"/>
<dbReference type="InterPro" id="IPR036465">
    <property type="entry name" value="vWFA_dom_sf"/>
</dbReference>
<dbReference type="Gene3D" id="3.40.50.410">
    <property type="entry name" value="von Willebrand factor, type A domain"/>
    <property type="match status" value="1"/>
</dbReference>
<name>A0A8H5EWT8_9AGAR</name>
<protein>
    <recommendedName>
        <fullName evidence="4">VWFA domain-containing protein</fullName>
    </recommendedName>
</protein>
<gene>
    <name evidence="2" type="ORF">D9619_007431</name>
</gene>
<feature type="region of interest" description="Disordered" evidence="1">
    <location>
        <begin position="384"/>
        <end position="423"/>
    </location>
</feature>
<evidence type="ECO:0000256" key="1">
    <source>
        <dbReference type="SAM" id="MobiDB-lite"/>
    </source>
</evidence>
<organism evidence="2 3">
    <name type="scientific">Psilocybe cf. subviscida</name>
    <dbReference type="NCBI Taxonomy" id="2480587"/>
    <lineage>
        <taxon>Eukaryota</taxon>
        <taxon>Fungi</taxon>
        <taxon>Dikarya</taxon>
        <taxon>Basidiomycota</taxon>
        <taxon>Agaricomycotina</taxon>
        <taxon>Agaricomycetes</taxon>
        <taxon>Agaricomycetidae</taxon>
        <taxon>Agaricales</taxon>
        <taxon>Agaricineae</taxon>
        <taxon>Strophariaceae</taxon>
        <taxon>Psilocybe</taxon>
    </lineage>
</organism>
<proteinExistence type="predicted"/>
<dbReference type="EMBL" id="JAACJJ010000043">
    <property type="protein sequence ID" value="KAF5314938.1"/>
    <property type="molecule type" value="Genomic_DNA"/>
</dbReference>
<dbReference type="SUPFAM" id="SSF53300">
    <property type="entry name" value="vWA-like"/>
    <property type="match status" value="1"/>
</dbReference>
<dbReference type="Proteomes" id="UP000567179">
    <property type="component" value="Unassembled WGS sequence"/>
</dbReference>
<comment type="caution">
    <text evidence="2">The sequence shown here is derived from an EMBL/GenBank/DDBJ whole genome shotgun (WGS) entry which is preliminary data.</text>
</comment>
<keyword evidence="3" id="KW-1185">Reference proteome</keyword>
<dbReference type="PANTHER" id="PTHR34706:SF1">
    <property type="entry name" value="VWFA DOMAIN-CONTAINING PROTEIN"/>
    <property type="match status" value="1"/>
</dbReference>
<reference evidence="2 3" key="1">
    <citation type="journal article" date="2020" name="ISME J.">
        <title>Uncovering the hidden diversity of litter-decomposition mechanisms in mushroom-forming fungi.</title>
        <authorList>
            <person name="Floudas D."/>
            <person name="Bentzer J."/>
            <person name="Ahren D."/>
            <person name="Johansson T."/>
            <person name="Persson P."/>
            <person name="Tunlid A."/>
        </authorList>
    </citation>
    <scope>NUCLEOTIDE SEQUENCE [LARGE SCALE GENOMIC DNA]</scope>
    <source>
        <strain evidence="2 3">CBS 101986</strain>
    </source>
</reference>
<evidence type="ECO:0008006" key="4">
    <source>
        <dbReference type="Google" id="ProtNLM"/>
    </source>
</evidence>
<evidence type="ECO:0000313" key="3">
    <source>
        <dbReference type="Proteomes" id="UP000567179"/>
    </source>
</evidence>